<evidence type="ECO:0000313" key="5">
    <source>
        <dbReference type="Proteomes" id="UP001595607"/>
    </source>
</evidence>
<evidence type="ECO:0000313" key="4">
    <source>
        <dbReference type="EMBL" id="MFC3301301.1"/>
    </source>
</evidence>
<dbReference type="SUPFAM" id="SSF48452">
    <property type="entry name" value="TPR-like"/>
    <property type="match status" value="1"/>
</dbReference>
<dbReference type="RefSeq" id="WP_189572045.1">
    <property type="nucleotide sequence ID" value="NZ_BMXU01000001.1"/>
</dbReference>
<sequence length="613" mass="66664">MGFSRCLAPLALVLVLAGCSTFGSGRQISSESDEASVSGAYLQGRFAAQAFDIPTAGDAFEEVARRTEGPEGSRTAFGYALASGDIDEAERQARLVIAQRLAAEGDETGEPGIQADMPRLTLAAAAMRDGDSQRAADLLSRPMRSSLGQSLSVLLRSAAIYDAEGIEAATKILAEQEPGSFRGLVPLHAAFLFELEGDAQSAEAAYRQAISAPRGEIAALGFARLLERDGRSEEAATIYTRMIQDSGLYSRAGRMGLVRLGKLENEGRSFARTADRQPPLARNAKAVFSHALSGFAWLGFEQAVSVQASNQQAEQVRRSAMVIPLGLANLARTVDPQNDTANYLAALIFGYYQTPEESIKASSAIRPASWLYTYAVLETATAQFDSGDTEAALRTLKSALATDGAPVPQWALQAHIYLASEERYEEADKYGTMAIEAAERWGVLPSSLWRYYFARGAARHEGGNWPGARADLEKALELAPDEPVILNHLGYTYVERGEDLDRAFGMIERALAIDPQNGAIVDSLGWAHFQRGNYAEAVRYLEEAVSLEPGDAVITDHLGDAYYMVGRDRDARYEWQRVLTLDDADDELRAEVRAKLDKDFRTFATLAGREDRS</sequence>
<accession>A0ABV7M800</accession>
<keyword evidence="1" id="KW-0677">Repeat</keyword>
<dbReference type="PANTHER" id="PTHR12558:SF33">
    <property type="entry name" value="BLL7664 PROTEIN"/>
    <property type="match status" value="1"/>
</dbReference>
<dbReference type="SMART" id="SM00028">
    <property type="entry name" value="TPR"/>
    <property type="match status" value="5"/>
</dbReference>
<reference evidence="5" key="1">
    <citation type="journal article" date="2019" name="Int. J. Syst. Evol. Microbiol.">
        <title>The Global Catalogue of Microorganisms (GCM) 10K type strain sequencing project: providing services to taxonomists for standard genome sequencing and annotation.</title>
        <authorList>
            <consortium name="The Broad Institute Genomics Platform"/>
            <consortium name="The Broad Institute Genome Sequencing Center for Infectious Disease"/>
            <person name="Wu L."/>
            <person name="Ma J."/>
        </authorList>
    </citation>
    <scope>NUCLEOTIDE SEQUENCE [LARGE SCALE GENOMIC DNA]</scope>
    <source>
        <strain evidence="5">KCTC 22245</strain>
    </source>
</reference>
<dbReference type="EMBL" id="JBHRVA010000002">
    <property type="protein sequence ID" value="MFC3301301.1"/>
    <property type="molecule type" value="Genomic_DNA"/>
</dbReference>
<dbReference type="Gene3D" id="1.25.40.10">
    <property type="entry name" value="Tetratricopeptide repeat domain"/>
    <property type="match status" value="3"/>
</dbReference>
<evidence type="ECO:0000256" key="3">
    <source>
        <dbReference type="PROSITE-ProRule" id="PRU00339"/>
    </source>
</evidence>
<dbReference type="PROSITE" id="PS51257">
    <property type="entry name" value="PROKAR_LIPOPROTEIN"/>
    <property type="match status" value="1"/>
</dbReference>
<dbReference type="InterPro" id="IPR019734">
    <property type="entry name" value="TPR_rpt"/>
</dbReference>
<dbReference type="Pfam" id="PF07719">
    <property type="entry name" value="TPR_2"/>
    <property type="match status" value="1"/>
</dbReference>
<dbReference type="InterPro" id="IPR011990">
    <property type="entry name" value="TPR-like_helical_dom_sf"/>
</dbReference>
<gene>
    <name evidence="4" type="ORF">ACFONP_00965</name>
</gene>
<protein>
    <submittedName>
        <fullName evidence="4">Tetratricopeptide repeat protein</fullName>
    </submittedName>
</protein>
<keyword evidence="2 3" id="KW-0802">TPR repeat</keyword>
<proteinExistence type="predicted"/>
<dbReference type="PANTHER" id="PTHR12558">
    <property type="entry name" value="CELL DIVISION CYCLE 16,23,27"/>
    <property type="match status" value="1"/>
</dbReference>
<keyword evidence="5" id="KW-1185">Reference proteome</keyword>
<dbReference type="Proteomes" id="UP001595607">
    <property type="component" value="Unassembled WGS sequence"/>
</dbReference>
<dbReference type="Pfam" id="PF13432">
    <property type="entry name" value="TPR_16"/>
    <property type="match status" value="1"/>
</dbReference>
<evidence type="ECO:0000256" key="2">
    <source>
        <dbReference type="ARBA" id="ARBA00022803"/>
    </source>
</evidence>
<comment type="caution">
    <text evidence="4">The sequence shown here is derived from an EMBL/GenBank/DDBJ whole genome shotgun (WGS) entry which is preliminary data.</text>
</comment>
<evidence type="ECO:0000256" key="1">
    <source>
        <dbReference type="ARBA" id="ARBA00022737"/>
    </source>
</evidence>
<dbReference type="PROSITE" id="PS50005">
    <property type="entry name" value="TPR"/>
    <property type="match status" value="1"/>
</dbReference>
<name>A0ABV7M800_9PROT</name>
<feature type="repeat" description="TPR" evidence="3">
    <location>
        <begin position="518"/>
        <end position="551"/>
    </location>
</feature>
<dbReference type="InterPro" id="IPR013105">
    <property type="entry name" value="TPR_2"/>
</dbReference>
<organism evidence="4 5">
    <name type="scientific">Parvularcula lutaonensis</name>
    <dbReference type="NCBI Taxonomy" id="491923"/>
    <lineage>
        <taxon>Bacteria</taxon>
        <taxon>Pseudomonadati</taxon>
        <taxon>Pseudomonadota</taxon>
        <taxon>Alphaproteobacteria</taxon>
        <taxon>Parvularculales</taxon>
        <taxon>Parvularculaceae</taxon>
        <taxon>Parvularcula</taxon>
    </lineage>
</organism>